<protein>
    <submittedName>
        <fullName evidence="7">Soluble lytic murein transglycosylase</fullName>
    </submittedName>
</protein>
<evidence type="ECO:0000259" key="5">
    <source>
        <dbReference type="Pfam" id="PF01464"/>
    </source>
</evidence>
<dbReference type="InterPro" id="IPR023346">
    <property type="entry name" value="Lysozyme-like_dom_sf"/>
</dbReference>
<feature type="signal peptide" evidence="4">
    <location>
        <begin position="1"/>
        <end position="27"/>
    </location>
</feature>
<sequence>MPMHAPRRRPFRLLALLALCLPLAGPAADAPATLQQRAAFRQAWAAAQQGGEGWRAWDAQLAGYPIYPYLEAAALTHDLRQLDRARVEDYLRRYPDLIPAADLRRDFLLELARRQDWDGFLALYRPGLGDTLACDALQARLAHGARLDFERDLAALWQKPALPGACDPVLQAAHDAGLLTAERLWARIDRAVDAGQGGTVAMLAPWLPADQAQAAQRLAQALRDPAGAALDAQRWPDTPRHRQAAALAVQRLARRQSDSADAAWQALQARFRFTPAQRDAVLYALALYHATDFDERALERLAALPATAQTGASREWRARVALARQDWPAVLAAIEAMPAAQQDDAEWRYFRARALAATGREAAAQTLFAALAAEPGYFGFLAADRLGQSYALCPLDPPSDPQREQALLAEPGLTRAFELYAVGLPRQARREWSRALDGADPATLALAADLAYRNGWYDRAVFVFSSGEALRYYEERFPLASQDGVVPQAGQAGIDPAWAYAIARAESAWMSDARSGADARGLMQLLPQTAAQVARRNGLDWQGGDSLYDPVVNIALGTRYLAQMAARFGGAPWLASAAYNAGPEKVQQWLDARGALPPDLFVASIPYKETREYVARVMAFSVIYDWRLNGKALALSSRMTPVGQPYAPPPAGAPRRPVACPVVAVPAAAPAESASVPAAPASSVAPAAEPAEAASGGSAR</sequence>
<dbReference type="Gene3D" id="1.25.20.10">
    <property type="entry name" value="Bacterial muramidases"/>
    <property type="match status" value="1"/>
</dbReference>
<dbReference type="InterPro" id="IPR012289">
    <property type="entry name" value="Lytic_TGlycosylase_superhlx_L"/>
</dbReference>
<reference evidence="7 8" key="1">
    <citation type="submission" date="2018-05" db="EMBL/GenBank/DDBJ databases">
        <title>Genomic Encyclopedia of Type Strains, Phase IV (KMG-IV): sequencing the most valuable type-strain genomes for metagenomic binning, comparative biology and taxonomic classification.</title>
        <authorList>
            <person name="Goeker M."/>
        </authorList>
    </citation>
    <scope>NUCLEOTIDE SEQUENCE [LARGE SCALE GENOMIC DNA]</scope>
    <source>
        <strain evidence="7 8">DSM 14263</strain>
    </source>
</reference>
<feature type="chain" id="PRO_5016347323" evidence="4">
    <location>
        <begin position="28"/>
        <end position="700"/>
    </location>
</feature>
<keyword evidence="8" id="KW-1185">Reference proteome</keyword>
<dbReference type="InterPro" id="IPR037061">
    <property type="entry name" value="Lytic_TGlycoase_superhlx_L_sf"/>
</dbReference>
<name>A0A316HTX7_9GAMM</name>
<dbReference type="PANTHER" id="PTHR37423">
    <property type="entry name" value="SOLUBLE LYTIC MUREIN TRANSGLYCOSYLASE-RELATED"/>
    <property type="match status" value="1"/>
</dbReference>
<dbReference type="InterPro" id="IPR008258">
    <property type="entry name" value="Transglycosylase_SLT_dom_1"/>
</dbReference>
<feature type="domain" description="Lytic transglycosylase superhelical linker" evidence="6">
    <location>
        <begin position="409"/>
        <end position="468"/>
    </location>
</feature>
<dbReference type="CDD" id="cd13401">
    <property type="entry name" value="Slt70-like"/>
    <property type="match status" value="1"/>
</dbReference>
<dbReference type="Pfam" id="PF14718">
    <property type="entry name" value="SLT_L"/>
    <property type="match status" value="1"/>
</dbReference>
<feature type="region of interest" description="Disordered" evidence="3">
    <location>
        <begin position="676"/>
        <end position="700"/>
    </location>
</feature>
<organism evidence="7 8">
    <name type="scientific">Fulvimonas soli</name>
    <dbReference type="NCBI Taxonomy" id="155197"/>
    <lineage>
        <taxon>Bacteria</taxon>
        <taxon>Pseudomonadati</taxon>
        <taxon>Pseudomonadota</taxon>
        <taxon>Gammaproteobacteria</taxon>
        <taxon>Lysobacterales</taxon>
        <taxon>Rhodanobacteraceae</taxon>
        <taxon>Fulvimonas</taxon>
    </lineage>
</organism>
<evidence type="ECO:0000256" key="2">
    <source>
        <dbReference type="ARBA" id="ARBA00022729"/>
    </source>
</evidence>
<dbReference type="Proteomes" id="UP000245812">
    <property type="component" value="Unassembled WGS sequence"/>
</dbReference>
<evidence type="ECO:0000256" key="3">
    <source>
        <dbReference type="SAM" id="MobiDB-lite"/>
    </source>
</evidence>
<proteinExistence type="inferred from homology"/>
<dbReference type="GO" id="GO:0042597">
    <property type="term" value="C:periplasmic space"/>
    <property type="evidence" value="ECO:0007669"/>
    <property type="project" value="InterPro"/>
</dbReference>
<dbReference type="Gene3D" id="1.10.530.10">
    <property type="match status" value="1"/>
</dbReference>
<dbReference type="AlphaFoldDB" id="A0A316HTX7"/>
<dbReference type="Pfam" id="PF01464">
    <property type="entry name" value="SLT"/>
    <property type="match status" value="1"/>
</dbReference>
<evidence type="ECO:0000256" key="4">
    <source>
        <dbReference type="SAM" id="SignalP"/>
    </source>
</evidence>
<gene>
    <name evidence="7" type="ORF">C7456_11236</name>
</gene>
<dbReference type="GO" id="GO:0004553">
    <property type="term" value="F:hydrolase activity, hydrolyzing O-glycosyl compounds"/>
    <property type="evidence" value="ECO:0007669"/>
    <property type="project" value="InterPro"/>
</dbReference>
<evidence type="ECO:0000313" key="7">
    <source>
        <dbReference type="EMBL" id="PWK83889.1"/>
    </source>
</evidence>
<dbReference type="PANTHER" id="PTHR37423:SF5">
    <property type="entry name" value="SOLUBLE LYTIC MUREIN TRANSGLYCOSYLASE"/>
    <property type="match status" value="1"/>
</dbReference>
<dbReference type="InterPro" id="IPR008939">
    <property type="entry name" value="Lytic_TGlycosylase_superhlx_U"/>
</dbReference>
<accession>A0A316HTX7</accession>
<evidence type="ECO:0000256" key="1">
    <source>
        <dbReference type="ARBA" id="ARBA00007734"/>
    </source>
</evidence>
<dbReference type="EMBL" id="QGHC01000012">
    <property type="protein sequence ID" value="PWK83889.1"/>
    <property type="molecule type" value="Genomic_DNA"/>
</dbReference>
<evidence type="ECO:0000313" key="8">
    <source>
        <dbReference type="Proteomes" id="UP000245812"/>
    </source>
</evidence>
<evidence type="ECO:0000259" key="6">
    <source>
        <dbReference type="Pfam" id="PF14718"/>
    </source>
</evidence>
<keyword evidence="2 4" id="KW-0732">Signal</keyword>
<feature type="domain" description="Transglycosylase SLT" evidence="5">
    <location>
        <begin position="490"/>
        <end position="597"/>
    </location>
</feature>
<comment type="caution">
    <text evidence="7">The sequence shown here is derived from an EMBL/GenBank/DDBJ whole genome shotgun (WGS) entry which is preliminary data.</text>
</comment>
<dbReference type="RefSeq" id="WP_425454638.1">
    <property type="nucleotide sequence ID" value="NZ_MSZV01000148.1"/>
</dbReference>
<dbReference type="SUPFAM" id="SSF53955">
    <property type="entry name" value="Lysozyme-like"/>
    <property type="match status" value="1"/>
</dbReference>
<dbReference type="Gene3D" id="1.10.1240.20">
    <property type="entry name" value="Lytic transglycosylase, superhelical linker domain"/>
    <property type="match status" value="1"/>
</dbReference>
<dbReference type="SUPFAM" id="SSF48435">
    <property type="entry name" value="Bacterial muramidases"/>
    <property type="match status" value="1"/>
</dbReference>
<comment type="similarity">
    <text evidence="1">Belongs to the transglycosylase Slt family.</text>
</comment>